<dbReference type="GO" id="GO:0009055">
    <property type="term" value="F:electron transfer activity"/>
    <property type="evidence" value="ECO:0007669"/>
    <property type="project" value="InterPro"/>
</dbReference>
<dbReference type="InterPro" id="IPR014314">
    <property type="entry name" value="Succ_DH_cytb556"/>
</dbReference>
<evidence type="ECO:0000256" key="11">
    <source>
        <dbReference type="PIRSR" id="PIRSR000178-1"/>
    </source>
</evidence>
<evidence type="ECO:0000256" key="5">
    <source>
        <dbReference type="ARBA" id="ARBA00022692"/>
    </source>
</evidence>
<evidence type="ECO:0000256" key="10">
    <source>
        <dbReference type="ARBA" id="ARBA00025912"/>
    </source>
</evidence>
<proteinExistence type="inferred from homology"/>
<dbReference type="eggNOG" id="COG2009">
    <property type="taxonomic scope" value="Bacteria"/>
</dbReference>
<dbReference type="SUPFAM" id="SSF81343">
    <property type="entry name" value="Fumarate reductase respiratory complex transmembrane subunits"/>
    <property type="match status" value="1"/>
</dbReference>
<accession>D1C2G8</accession>
<dbReference type="AlphaFoldDB" id="D1C2G8"/>
<protein>
    <recommendedName>
        <fullName evidence="3">Succinate dehydrogenase cytochrome b556 subunit</fullName>
    </recommendedName>
</protein>
<keyword evidence="6 11" id="KW-0479">Metal-binding</keyword>
<evidence type="ECO:0000256" key="4">
    <source>
        <dbReference type="ARBA" id="ARBA00022617"/>
    </source>
</evidence>
<evidence type="ECO:0000256" key="9">
    <source>
        <dbReference type="ARBA" id="ARBA00023136"/>
    </source>
</evidence>
<dbReference type="GO" id="GO:0016020">
    <property type="term" value="C:membrane"/>
    <property type="evidence" value="ECO:0007669"/>
    <property type="project" value="UniProtKB-SubCell"/>
</dbReference>
<dbReference type="GO" id="GO:0046872">
    <property type="term" value="F:metal ion binding"/>
    <property type="evidence" value="ECO:0007669"/>
    <property type="project" value="UniProtKB-KW"/>
</dbReference>
<evidence type="ECO:0000256" key="12">
    <source>
        <dbReference type="SAM" id="Phobius"/>
    </source>
</evidence>
<name>D1C2G8_SPHTD</name>
<comment type="subcellular location">
    <subcellularLocation>
        <location evidence="1">Membrane</location>
    </subcellularLocation>
</comment>
<keyword evidence="14" id="KW-1185">Reference proteome</keyword>
<reference evidence="13 14" key="2">
    <citation type="journal article" date="2010" name="Stand. Genomic Sci.">
        <title>Complete genome sequence of Desulfohalobium retbaense type strain (HR(100)).</title>
        <authorList>
            <person name="Spring S."/>
            <person name="Nolan M."/>
            <person name="Lapidus A."/>
            <person name="Glavina Del Rio T."/>
            <person name="Copeland A."/>
            <person name="Tice H."/>
            <person name="Cheng J.F."/>
            <person name="Lucas S."/>
            <person name="Land M."/>
            <person name="Chen F."/>
            <person name="Bruce D."/>
            <person name="Goodwin L."/>
            <person name="Pitluck S."/>
            <person name="Ivanova N."/>
            <person name="Mavromatis K."/>
            <person name="Mikhailova N."/>
            <person name="Pati A."/>
            <person name="Chen A."/>
            <person name="Palaniappan K."/>
            <person name="Hauser L."/>
            <person name="Chang Y.J."/>
            <person name="Jeffries C.D."/>
            <person name="Munk C."/>
            <person name="Kiss H."/>
            <person name="Chain P."/>
            <person name="Han C."/>
            <person name="Brettin T."/>
            <person name="Detter J.C."/>
            <person name="Schuler E."/>
            <person name="Goker M."/>
            <person name="Rohde M."/>
            <person name="Bristow J."/>
            <person name="Eisen J.A."/>
            <person name="Markowitz V."/>
            <person name="Hugenholtz P."/>
            <person name="Kyrpides N.C."/>
            <person name="Klenk H.P."/>
        </authorList>
    </citation>
    <scope>NUCLEOTIDE SEQUENCE [LARGE SCALE GENOMIC DNA]</scope>
    <source>
        <strain evidence="14">ATCC 49802 / DSM 20745 / S 6022</strain>
    </source>
</reference>
<evidence type="ECO:0000256" key="8">
    <source>
        <dbReference type="ARBA" id="ARBA00023004"/>
    </source>
</evidence>
<evidence type="ECO:0000256" key="2">
    <source>
        <dbReference type="ARBA" id="ARBA00007244"/>
    </source>
</evidence>
<gene>
    <name evidence="13" type="ordered locus">Sthe_0999</name>
</gene>
<comment type="subunit">
    <text evidence="10">Part of an enzyme complex containing four subunits: a flavoprotein, an iron-sulfur protein, plus two membrane-anchoring proteins, SdhC and SdhD. The complex can form homotrimers.</text>
</comment>
<evidence type="ECO:0000313" key="14">
    <source>
        <dbReference type="Proteomes" id="UP000002027"/>
    </source>
</evidence>
<dbReference type="Gene3D" id="1.20.1300.10">
    <property type="entry name" value="Fumarate reductase/succinate dehydrogenase, transmembrane subunit"/>
    <property type="match status" value="1"/>
</dbReference>
<feature type="transmembrane region" description="Helical" evidence="12">
    <location>
        <begin position="98"/>
        <end position="117"/>
    </location>
</feature>
<evidence type="ECO:0000313" key="13">
    <source>
        <dbReference type="EMBL" id="ACZ38435.1"/>
    </source>
</evidence>
<dbReference type="GO" id="GO:0006099">
    <property type="term" value="P:tricarboxylic acid cycle"/>
    <property type="evidence" value="ECO:0007669"/>
    <property type="project" value="InterPro"/>
</dbReference>
<keyword evidence="9 12" id="KW-0472">Membrane</keyword>
<reference evidence="14" key="1">
    <citation type="submission" date="2009-11" db="EMBL/GenBank/DDBJ databases">
        <title>The complete chromosome 1 of Sphaerobacter thermophilus DSM 20745.</title>
        <authorList>
            <person name="Lucas S."/>
            <person name="Copeland A."/>
            <person name="Lapidus A."/>
            <person name="Glavina del Rio T."/>
            <person name="Dalin E."/>
            <person name="Tice H."/>
            <person name="Bruce D."/>
            <person name="Goodwin L."/>
            <person name="Pitluck S."/>
            <person name="Kyrpides N."/>
            <person name="Mavromatis K."/>
            <person name="Ivanova N."/>
            <person name="Mikhailova N."/>
            <person name="LaButti K.M."/>
            <person name="Clum A."/>
            <person name="Sun H.I."/>
            <person name="Brettin T."/>
            <person name="Detter J.C."/>
            <person name="Han C."/>
            <person name="Larimer F."/>
            <person name="Land M."/>
            <person name="Hauser L."/>
            <person name="Markowitz V."/>
            <person name="Cheng J.F."/>
            <person name="Hugenholtz P."/>
            <person name="Woyke T."/>
            <person name="Wu D."/>
            <person name="Steenblock K."/>
            <person name="Schneider S."/>
            <person name="Pukall R."/>
            <person name="Goeker M."/>
            <person name="Klenk H.P."/>
            <person name="Eisen J.A."/>
        </authorList>
    </citation>
    <scope>NUCLEOTIDE SEQUENCE [LARGE SCALE GENOMIC DNA]</scope>
    <source>
        <strain evidence="14">ATCC 49802 / DSM 20745 / S 6022</strain>
    </source>
</reference>
<keyword evidence="7 12" id="KW-1133">Transmembrane helix</keyword>
<feature type="transmembrane region" description="Helical" evidence="12">
    <location>
        <begin position="21"/>
        <end position="45"/>
    </location>
</feature>
<dbReference type="InterPro" id="IPR034804">
    <property type="entry name" value="SQR/QFR_C/D"/>
</dbReference>
<dbReference type="KEGG" id="sti:Sthe_0999"/>
<dbReference type="InParanoid" id="D1C2G8"/>
<evidence type="ECO:0000256" key="7">
    <source>
        <dbReference type="ARBA" id="ARBA00022989"/>
    </source>
</evidence>
<evidence type="ECO:0000256" key="3">
    <source>
        <dbReference type="ARBA" id="ARBA00020076"/>
    </source>
</evidence>
<feature type="binding site" description="axial binding residue" evidence="11">
    <location>
        <position position="74"/>
    </location>
    <ligand>
        <name>heme</name>
        <dbReference type="ChEBI" id="CHEBI:30413"/>
        <note>ligand shared with second transmembrane subunit</note>
    </ligand>
    <ligandPart>
        <name>Fe</name>
        <dbReference type="ChEBI" id="CHEBI:18248"/>
    </ligandPart>
</feature>
<dbReference type="NCBIfam" id="TIGR02970">
    <property type="entry name" value="succ_dehyd_cytB"/>
    <property type="match status" value="1"/>
</dbReference>
<keyword evidence="8 11" id="KW-0408">Iron</keyword>
<sequence>MASNYRGYRPPQGMVSWALHRLAGLGVLVFLLLHIVDIFAVGYGPEAFNDLLFIYRHPIFRAGEVILVAGLYYHALNGIRIILVDFWSKGWKYERQMFYAVVALFLIAFIPTAILMIRPLF</sequence>
<dbReference type="RefSeq" id="WP_012871482.1">
    <property type="nucleotide sequence ID" value="NC_013523.1"/>
</dbReference>
<evidence type="ECO:0000256" key="1">
    <source>
        <dbReference type="ARBA" id="ARBA00004370"/>
    </source>
</evidence>
<dbReference type="PANTHER" id="PTHR41910">
    <property type="entry name" value="SUCCINATE DEHYDROGENASE 2 MEMBRANE SUBUNIT SDHC"/>
    <property type="match status" value="1"/>
</dbReference>
<dbReference type="HOGENOM" id="CLU_127125_0_1_0"/>
<dbReference type="Pfam" id="PF01127">
    <property type="entry name" value="Sdh_cyt"/>
    <property type="match status" value="1"/>
</dbReference>
<organism evidence="13 14">
    <name type="scientific">Sphaerobacter thermophilus (strain ATCC 49802 / DSM 20745 / KCCM 41009 / NCIMB 13125 / S 6022)</name>
    <dbReference type="NCBI Taxonomy" id="479434"/>
    <lineage>
        <taxon>Bacteria</taxon>
        <taxon>Pseudomonadati</taxon>
        <taxon>Thermomicrobiota</taxon>
        <taxon>Thermomicrobia</taxon>
        <taxon>Sphaerobacterales</taxon>
        <taxon>Sphaerobacterineae</taxon>
        <taxon>Sphaerobacteraceae</taxon>
        <taxon>Sphaerobacter</taxon>
    </lineage>
</organism>
<dbReference type="STRING" id="479434.Sthe_0999"/>
<dbReference type="EMBL" id="CP001823">
    <property type="protein sequence ID" value="ACZ38435.1"/>
    <property type="molecule type" value="Genomic_DNA"/>
</dbReference>
<keyword evidence="4 11" id="KW-0349">Heme</keyword>
<comment type="cofactor">
    <cofactor evidence="11">
        <name>heme</name>
        <dbReference type="ChEBI" id="CHEBI:30413"/>
    </cofactor>
    <text evidence="11">The heme is bound between the two transmembrane subunits.</text>
</comment>
<comment type="similarity">
    <text evidence="2">Belongs to the cytochrome b560 family.</text>
</comment>
<dbReference type="Proteomes" id="UP000002027">
    <property type="component" value="Chromosome 1"/>
</dbReference>
<dbReference type="PANTHER" id="PTHR41910:SF1">
    <property type="entry name" value="SUCCINATE DEHYDROGENASE HYDROPHOBIC MEMBRANE ANCHOR SUBUNIT"/>
    <property type="match status" value="1"/>
</dbReference>
<evidence type="ECO:0000256" key="6">
    <source>
        <dbReference type="ARBA" id="ARBA00022723"/>
    </source>
</evidence>
<keyword evidence="5 12" id="KW-0812">Transmembrane</keyword>
<dbReference type="PIRSF" id="PIRSF000178">
    <property type="entry name" value="SDH_cyt_b560"/>
    <property type="match status" value="1"/>
</dbReference>
<dbReference type="InterPro" id="IPR000701">
    <property type="entry name" value="SuccDH_FuR_B_TM-su"/>
</dbReference>
<feature type="transmembrane region" description="Helical" evidence="12">
    <location>
        <begin position="65"/>
        <end position="86"/>
    </location>
</feature>
<dbReference type="InterPro" id="IPR039023">
    <property type="entry name" value="SdhC_prok"/>
</dbReference>